<name>A0A7E4VPM9_PANRE</name>
<sequence>MTRKHKAKTPENAILPSIAELQELLTTVKLPTLHPDANFPKKSPPNRKPTYGKRKFVKPVVEFDYKSLNPPSPRVLLKKIDAYVCYRCDACDLYFKTASQHEAHVLEKINAHETGDGLIDAPTFVFGNNAPIGMEFIEKNEEGYYYCTLCGVDAMKLEALIYHVIGQRHWKSCKKLGNYGKIPVKFIYPSLYINEIAGYLDSFPFVDSVKALALSKPPVPTFDEICLASVEVSHIAHISNLAAKKALFDFLDEGLQTVGTECVKKCSIKKCKKFQWYCRICNCQLVKDATKRDRNAHYTSRQHHNAWAKEKEETKKIKQSWYALKNPVFQKFELSGKENYDEKAADANQVQATQNAFSSLCEQFRPMSLIVDSHLWINAIVDFFDKIKANPMLLFTDSSPLNKFEGAKSKKLASIAHRAMMEGLSPPAGYQLSDTFRKSGAKLQGVPLTNVPCESVFSTIDWTYRRAPNMNTCKRYVQSKTEEEQDALFEKVLSHRPVVEKLEKHKKAKLTAELIKLMEEEELKKARNRKKNEDKKQKLLEDLETVGIWTNVLQLQNAISKLKPTKALEAVKNNIRYRKLVNKGKVCEEKLFRFQVSGYKLSIDDLISNLSQLITMDTPDGDSDNTDDTDVDSSSDMEDEDE</sequence>
<feature type="compositionally biased region" description="Acidic residues" evidence="2">
    <location>
        <begin position="619"/>
        <end position="642"/>
    </location>
</feature>
<evidence type="ECO:0000313" key="4">
    <source>
        <dbReference type="WBParaSite" id="Pan_g23092.t1"/>
    </source>
</evidence>
<organism evidence="3 4">
    <name type="scientific">Panagrellus redivivus</name>
    <name type="common">Microworm</name>
    <dbReference type="NCBI Taxonomy" id="6233"/>
    <lineage>
        <taxon>Eukaryota</taxon>
        <taxon>Metazoa</taxon>
        <taxon>Ecdysozoa</taxon>
        <taxon>Nematoda</taxon>
        <taxon>Chromadorea</taxon>
        <taxon>Rhabditida</taxon>
        <taxon>Tylenchina</taxon>
        <taxon>Panagrolaimomorpha</taxon>
        <taxon>Panagrolaimoidea</taxon>
        <taxon>Panagrolaimidae</taxon>
        <taxon>Panagrellus</taxon>
    </lineage>
</organism>
<dbReference type="PANTHER" id="PTHR45762:SF4">
    <property type="entry name" value="INTERLEUKIN ENHANCER-BINDING FACTOR 3"/>
    <property type="match status" value="1"/>
</dbReference>
<dbReference type="Proteomes" id="UP000492821">
    <property type="component" value="Unassembled WGS sequence"/>
</dbReference>
<dbReference type="GO" id="GO:0003725">
    <property type="term" value="F:double-stranded RNA binding"/>
    <property type="evidence" value="ECO:0007669"/>
    <property type="project" value="TreeGrafter"/>
</dbReference>
<feature type="coiled-coil region" evidence="1">
    <location>
        <begin position="516"/>
        <end position="543"/>
    </location>
</feature>
<keyword evidence="1" id="KW-0175">Coiled coil</keyword>
<evidence type="ECO:0000256" key="1">
    <source>
        <dbReference type="SAM" id="Coils"/>
    </source>
</evidence>
<keyword evidence="3" id="KW-1185">Reference proteome</keyword>
<dbReference type="GO" id="GO:0071011">
    <property type="term" value="C:precatalytic spliceosome"/>
    <property type="evidence" value="ECO:0007669"/>
    <property type="project" value="TreeGrafter"/>
</dbReference>
<accession>A0A7E4VPM9</accession>
<dbReference type="AlphaFoldDB" id="A0A7E4VPM9"/>
<protein>
    <submittedName>
        <fullName evidence="4">C2H2-type domain-containing protein</fullName>
    </submittedName>
</protein>
<evidence type="ECO:0000313" key="3">
    <source>
        <dbReference type="Proteomes" id="UP000492821"/>
    </source>
</evidence>
<dbReference type="PANTHER" id="PTHR45762">
    <property type="entry name" value="ZINC FINGER RNA-BINDING PROTEIN"/>
    <property type="match status" value="1"/>
</dbReference>
<feature type="region of interest" description="Disordered" evidence="2">
    <location>
        <begin position="616"/>
        <end position="642"/>
    </location>
</feature>
<reference evidence="3" key="1">
    <citation type="journal article" date="2013" name="Genetics">
        <title>The draft genome and transcriptome of Panagrellus redivivus are shaped by the harsh demands of a free-living lifestyle.</title>
        <authorList>
            <person name="Srinivasan J."/>
            <person name="Dillman A.R."/>
            <person name="Macchietto M.G."/>
            <person name="Heikkinen L."/>
            <person name="Lakso M."/>
            <person name="Fracchia K.M."/>
            <person name="Antoshechkin I."/>
            <person name="Mortazavi A."/>
            <person name="Wong G."/>
            <person name="Sternberg P.W."/>
        </authorList>
    </citation>
    <scope>NUCLEOTIDE SEQUENCE [LARGE SCALE GENOMIC DNA]</scope>
    <source>
        <strain evidence="3">MT8872</strain>
    </source>
</reference>
<proteinExistence type="predicted"/>
<dbReference type="WBParaSite" id="Pan_g23092.t1">
    <property type="protein sequence ID" value="Pan_g23092.t1"/>
    <property type="gene ID" value="Pan_g23092"/>
</dbReference>
<evidence type="ECO:0000256" key="2">
    <source>
        <dbReference type="SAM" id="MobiDB-lite"/>
    </source>
</evidence>
<dbReference type="GO" id="GO:0003727">
    <property type="term" value="F:single-stranded RNA binding"/>
    <property type="evidence" value="ECO:0007669"/>
    <property type="project" value="TreeGrafter"/>
</dbReference>
<reference evidence="4" key="2">
    <citation type="submission" date="2020-10" db="UniProtKB">
        <authorList>
            <consortium name="WormBaseParasite"/>
        </authorList>
    </citation>
    <scope>IDENTIFICATION</scope>
</reference>